<keyword evidence="1" id="KW-0732">Signal</keyword>
<dbReference type="PANTHER" id="PTHR34883:SF15">
    <property type="entry name" value="EXTRACELLULAR SERINE-RICH PROTEIN"/>
    <property type="match status" value="1"/>
</dbReference>
<protein>
    <recommendedName>
        <fullName evidence="4">Cupredoxin</fullName>
    </recommendedName>
</protein>
<dbReference type="EMBL" id="JARJCN010000002">
    <property type="protein sequence ID" value="KAJ7103395.1"/>
    <property type="molecule type" value="Genomic_DNA"/>
</dbReference>
<feature type="signal peptide" evidence="1">
    <location>
        <begin position="1"/>
        <end position="17"/>
    </location>
</feature>
<sequence length="408" mass="40931">MFASLSLGLAILPFVVAKIHDVQVGGANGLLEYSPEALSAAVGDQVVFHFNPKNHTVSQSAFANPCGLKDGGFHSGFMPVAANTSVDTRPTFTVTVNDTQPVWVYCAQAAGTAASHCGQGMVFSINCPSGDAPNSFDNFKKAAKAIGASLVAAAASASSPAAGGGGYGGYGGGAATPAATAPYGDVTLPPAPSATVVTVPITLDSTSVWTTVYTSFANSPAATPAAAEGVVHTIKVGGVANGSPQLFFDPDHIAAAPRDTVVFQFLPKNHSVVQSSFADPCRQLNANNASAPLGAASPFFPVTANATEFPTWNFTVNDTAPQWFFCQQAAPASHCGAGMVFAINAVDASPRNFSAYQSLAKQLNGTKLSASASGSGAGAAPTGGALSLRVGSGASAMLTLLAIGAALL</sequence>
<evidence type="ECO:0008006" key="4">
    <source>
        <dbReference type="Google" id="ProtNLM"/>
    </source>
</evidence>
<dbReference type="PANTHER" id="PTHR34883">
    <property type="entry name" value="SERINE-RICH PROTEIN, PUTATIVE-RELATED-RELATED"/>
    <property type="match status" value="1"/>
</dbReference>
<dbReference type="InterPro" id="IPR052953">
    <property type="entry name" value="Ser-rich/MCO-related"/>
</dbReference>
<accession>A0AAD6ULW5</accession>
<evidence type="ECO:0000313" key="3">
    <source>
        <dbReference type="Proteomes" id="UP001222325"/>
    </source>
</evidence>
<comment type="caution">
    <text evidence="2">The sequence shown here is derived from an EMBL/GenBank/DDBJ whole genome shotgun (WGS) entry which is preliminary data.</text>
</comment>
<dbReference type="InterPro" id="IPR008972">
    <property type="entry name" value="Cupredoxin"/>
</dbReference>
<keyword evidence="3" id="KW-1185">Reference proteome</keyword>
<organism evidence="2 3">
    <name type="scientific">Mycena belliarum</name>
    <dbReference type="NCBI Taxonomy" id="1033014"/>
    <lineage>
        <taxon>Eukaryota</taxon>
        <taxon>Fungi</taxon>
        <taxon>Dikarya</taxon>
        <taxon>Basidiomycota</taxon>
        <taxon>Agaricomycotina</taxon>
        <taxon>Agaricomycetes</taxon>
        <taxon>Agaricomycetidae</taxon>
        <taxon>Agaricales</taxon>
        <taxon>Marasmiineae</taxon>
        <taxon>Mycenaceae</taxon>
        <taxon>Mycena</taxon>
    </lineage>
</organism>
<evidence type="ECO:0000256" key="1">
    <source>
        <dbReference type="SAM" id="SignalP"/>
    </source>
</evidence>
<feature type="chain" id="PRO_5041965984" description="Cupredoxin" evidence="1">
    <location>
        <begin position="18"/>
        <end position="408"/>
    </location>
</feature>
<dbReference type="AlphaFoldDB" id="A0AAD6ULW5"/>
<dbReference type="Gene3D" id="2.60.40.420">
    <property type="entry name" value="Cupredoxins - blue copper proteins"/>
    <property type="match status" value="2"/>
</dbReference>
<gene>
    <name evidence="2" type="ORF">B0H15DRAFT_942852</name>
</gene>
<dbReference type="SUPFAM" id="SSF49503">
    <property type="entry name" value="Cupredoxins"/>
    <property type="match status" value="2"/>
</dbReference>
<proteinExistence type="predicted"/>
<dbReference type="CDD" id="cd00920">
    <property type="entry name" value="Cupredoxin"/>
    <property type="match status" value="2"/>
</dbReference>
<dbReference type="Proteomes" id="UP001222325">
    <property type="component" value="Unassembled WGS sequence"/>
</dbReference>
<evidence type="ECO:0000313" key="2">
    <source>
        <dbReference type="EMBL" id="KAJ7103395.1"/>
    </source>
</evidence>
<reference evidence="2" key="1">
    <citation type="submission" date="2023-03" db="EMBL/GenBank/DDBJ databases">
        <title>Massive genome expansion in bonnet fungi (Mycena s.s.) driven by repeated elements and novel gene families across ecological guilds.</title>
        <authorList>
            <consortium name="Lawrence Berkeley National Laboratory"/>
            <person name="Harder C.B."/>
            <person name="Miyauchi S."/>
            <person name="Viragh M."/>
            <person name="Kuo A."/>
            <person name="Thoen E."/>
            <person name="Andreopoulos B."/>
            <person name="Lu D."/>
            <person name="Skrede I."/>
            <person name="Drula E."/>
            <person name="Henrissat B."/>
            <person name="Morin E."/>
            <person name="Kohler A."/>
            <person name="Barry K."/>
            <person name="LaButti K."/>
            <person name="Morin E."/>
            <person name="Salamov A."/>
            <person name="Lipzen A."/>
            <person name="Mereny Z."/>
            <person name="Hegedus B."/>
            <person name="Baldrian P."/>
            <person name="Stursova M."/>
            <person name="Weitz H."/>
            <person name="Taylor A."/>
            <person name="Grigoriev I.V."/>
            <person name="Nagy L.G."/>
            <person name="Martin F."/>
            <person name="Kauserud H."/>
        </authorList>
    </citation>
    <scope>NUCLEOTIDE SEQUENCE</scope>
    <source>
        <strain evidence="2">CBHHK173m</strain>
    </source>
</reference>
<name>A0AAD6ULW5_9AGAR</name>